<dbReference type="SUPFAM" id="SSF55729">
    <property type="entry name" value="Acyl-CoA N-acyltransferases (Nat)"/>
    <property type="match status" value="1"/>
</dbReference>
<dbReference type="Gene3D" id="3.40.630.30">
    <property type="match status" value="1"/>
</dbReference>
<feature type="domain" description="N-acetyltransferase" evidence="1">
    <location>
        <begin position="3"/>
        <end position="122"/>
    </location>
</feature>
<dbReference type="PROSITE" id="PS51186">
    <property type="entry name" value="GNAT"/>
    <property type="match status" value="1"/>
</dbReference>
<keyword evidence="3" id="KW-1185">Reference proteome</keyword>
<protein>
    <submittedName>
        <fullName evidence="2">N-acetyltransferase</fullName>
    </submittedName>
</protein>
<accession>A0ABS2G1V7</accession>
<dbReference type="RefSeq" id="WP_204716246.1">
    <property type="nucleotide sequence ID" value="NZ_JACJLT010000054.1"/>
</dbReference>
<dbReference type="InterPro" id="IPR000182">
    <property type="entry name" value="GNAT_dom"/>
</dbReference>
<dbReference type="EMBL" id="JACJLT010000054">
    <property type="protein sequence ID" value="MBM6875381.1"/>
    <property type="molecule type" value="Genomic_DNA"/>
</dbReference>
<gene>
    <name evidence="2" type="ORF">H6A04_06905</name>
</gene>
<reference evidence="2 3" key="1">
    <citation type="journal article" date="2021" name="Sci. Rep.">
        <title>The distribution of antibiotic resistance genes in chicken gut microbiota commensals.</title>
        <authorList>
            <person name="Juricova H."/>
            <person name="Matiasovicova J."/>
            <person name="Kubasova T."/>
            <person name="Cejkova D."/>
            <person name="Rychlik I."/>
        </authorList>
    </citation>
    <scope>NUCLEOTIDE SEQUENCE [LARGE SCALE GENOMIC DNA]</scope>
    <source>
        <strain evidence="2 3">An425</strain>
    </source>
</reference>
<comment type="caution">
    <text evidence="2">The sequence shown here is derived from an EMBL/GenBank/DDBJ whole genome shotgun (WGS) entry which is preliminary data.</text>
</comment>
<sequence>MNIIIRKEEEKDYRRVEEIAREAFWNLYFPGTDIHIVVNKLRKSPDFIKELTYVIEVNGEVERAIFYTNSKIVDKMGVEYPIISFGPVFISPQFHRQGLGRKLINYTIEKAKEMGYRTIITL</sequence>
<evidence type="ECO:0000313" key="2">
    <source>
        <dbReference type="EMBL" id="MBM6875381.1"/>
    </source>
</evidence>
<name>A0ABS2G1V7_FUSMR</name>
<proteinExistence type="predicted"/>
<dbReference type="Proteomes" id="UP000728968">
    <property type="component" value="Unassembled WGS sequence"/>
</dbReference>
<evidence type="ECO:0000259" key="1">
    <source>
        <dbReference type="PROSITE" id="PS51186"/>
    </source>
</evidence>
<dbReference type="Pfam" id="PF00583">
    <property type="entry name" value="Acetyltransf_1"/>
    <property type="match status" value="1"/>
</dbReference>
<evidence type="ECO:0000313" key="3">
    <source>
        <dbReference type="Proteomes" id="UP000728968"/>
    </source>
</evidence>
<dbReference type="InterPro" id="IPR016181">
    <property type="entry name" value="Acyl_CoA_acyltransferase"/>
</dbReference>
<dbReference type="CDD" id="cd04301">
    <property type="entry name" value="NAT_SF"/>
    <property type="match status" value="1"/>
</dbReference>
<organism evidence="2 3">
    <name type="scientific">Fusobacterium mortiferum</name>
    <dbReference type="NCBI Taxonomy" id="850"/>
    <lineage>
        <taxon>Bacteria</taxon>
        <taxon>Fusobacteriati</taxon>
        <taxon>Fusobacteriota</taxon>
        <taxon>Fusobacteriia</taxon>
        <taxon>Fusobacteriales</taxon>
        <taxon>Fusobacteriaceae</taxon>
        <taxon>Fusobacterium</taxon>
    </lineage>
</organism>